<evidence type="ECO:0000313" key="2">
    <source>
        <dbReference type="Proteomes" id="UP000268094"/>
    </source>
</evidence>
<sequence length="359" mass="40821">MKVESPLSESVAQHLRTRIEQSARRPLSPQEQAVLDTEGPKAFILKQLLSKKFRKWSVDADTQQNITRTVDAALKEQKPIELVHPMGGYKIWRLPSSPEVDWAEFFGISHILQYLSGIAAGYAPGVHMQFFMYTFLPQRHDNISAEDIERYVSSFQALLDAFSEHLPSNVKLSIVRDAAFYSREEYFGLLDERYEMMAMGFNDFPQKQRDTFLTWARQNIQWKGVEDWTQLTHEQKEEKILRGAVYEVVGIYTVEKTAEFIMGGQRIVVFVSPGTNTIGIGSTKSSRAKFWIGTGVLEDREGALYDVVLTPSQWERTADLSRTVLEVNLLPLRNLGSIQVVHQRLDFSQPGESTPAATG</sequence>
<proteinExistence type="predicted"/>
<accession>A0A3A8JQS7</accession>
<dbReference type="Proteomes" id="UP000268094">
    <property type="component" value="Unassembled WGS sequence"/>
</dbReference>
<reference evidence="2" key="1">
    <citation type="submission" date="2018-09" db="EMBL/GenBank/DDBJ databases">
        <authorList>
            <person name="Livingstone P.G."/>
            <person name="Whitworth D.E."/>
        </authorList>
    </citation>
    <scope>NUCLEOTIDE SEQUENCE [LARGE SCALE GENOMIC DNA]</scope>
    <source>
        <strain evidence="2">CA054A</strain>
    </source>
</reference>
<dbReference type="RefSeq" id="WP_120538529.1">
    <property type="nucleotide sequence ID" value="NZ_RAVZ01000001.1"/>
</dbReference>
<name>A0A3A8JQS7_9BACT</name>
<comment type="caution">
    <text evidence="1">The sequence shown here is derived from an EMBL/GenBank/DDBJ whole genome shotgun (WGS) entry which is preliminary data.</text>
</comment>
<organism evidence="1 2">
    <name type="scientific">Corallococcus terminator</name>
    <dbReference type="NCBI Taxonomy" id="2316733"/>
    <lineage>
        <taxon>Bacteria</taxon>
        <taxon>Pseudomonadati</taxon>
        <taxon>Myxococcota</taxon>
        <taxon>Myxococcia</taxon>
        <taxon>Myxococcales</taxon>
        <taxon>Cystobacterineae</taxon>
        <taxon>Myxococcaceae</taxon>
        <taxon>Corallococcus</taxon>
    </lineage>
</organism>
<dbReference type="EMBL" id="RAVZ01000001">
    <property type="protein sequence ID" value="RKG94160.1"/>
    <property type="molecule type" value="Genomic_DNA"/>
</dbReference>
<gene>
    <name evidence="1" type="ORF">D7V88_00120</name>
</gene>
<keyword evidence="2" id="KW-1185">Reference proteome</keyword>
<dbReference type="OrthoDB" id="9204636at2"/>
<evidence type="ECO:0000313" key="1">
    <source>
        <dbReference type="EMBL" id="RKG94160.1"/>
    </source>
</evidence>
<dbReference type="AlphaFoldDB" id="A0A3A8JQS7"/>
<protein>
    <submittedName>
        <fullName evidence="1">Uncharacterized protein</fullName>
    </submittedName>
</protein>